<keyword evidence="6" id="KW-1185">Reference proteome</keyword>
<feature type="compositionally biased region" description="Low complexity" evidence="4">
    <location>
        <begin position="1344"/>
        <end position="1356"/>
    </location>
</feature>
<keyword evidence="2" id="KW-0539">Nucleus</keyword>
<feature type="compositionally biased region" description="Basic and acidic residues" evidence="4">
    <location>
        <begin position="1308"/>
        <end position="1324"/>
    </location>
</feature>
<evidence type="ECO:0000256" key="1">
    <source>
        <dbReference type="ARBA" id="ARBA00004123"/>
    </source>
</evidence>
<feature type="region of interest" description="Disordered" evidence="4">
    <location>
        <begin position="1919"/>
        <end position="1946"/>
    </location>
</feature>
<dbReference type="PROSITE" id="PS50005">
    <property type="entry name" value="TPR"/>
    <property type="match status" value="1"/>
</dbReference>
<feature type="repeat" description="TPR" evidence="3">
    <location>
        <begin position="78"/>
        <end position="111"/>
    </location>
</feature>
<feature type="compositionally biased region" description="Polar residues" evidence="4">
    <location>
        <begin position="348"/>
        <end position="357"/>
    </location>
</feature>
<dbReference type="GO" id="GO:0031491">
    <property type="term" value="F:nucleosome binding"/>
    <property type="evidence" value="ECO:0007669"/>
    <property type="project" value="TreeGrafter"/>
</dbReference>
<proteinExistence type="predicted"/>
<evidence type="ECO:0000313" key="5">
    <source>
        <dbReference type="EMBL" id="KAB0792103.1"/>
    </source>
</evidence>
<keyword evidence="3" id="KW-0802">TPR repeat</keyword>
<protein>
    <recommendedName>
        <fullName evidence="7">Calcineurin-binding protein cabin-1 MEF2-binding domain-containing protein</fullName>
    </recommendedName>
</protein>
<dbReference type="SMART" id="SM00028">
    <property type="entry name" value="TPR"/>
    <property type="match status" value="4"/>
</dbReference>
<feature type="compositionally biased region" description="Polar residues" evidence="4">
    <location>
        <begin position="1654"/>
        <end position="1665"/>
    </location>
</feature>
<dbReference type="InterPro" id="IPR011990">
    <property type="entry name" value="TPR-like_helical_dom_sf"/>
</dbReference>
<evidence type="ECO:0000313" key="6">
    <source>
        <dbReference type="Proteomes" id="UP000327044"/>
    </source>
</evidence>
<dbReference type="GO" id="GO:0006325">
    <property type="term" value="P:chromatin organization"/>
    <property type="evidence" value="ECO:0007669"/>
    <property type="project" value="InterPro"/>
</dbReference>
<dbReference type="EMBL" id="VVIM01000010">
    <property type="protein sequence ID" value="KAB0792103.1"/>
    <property type="molecule type" value="Genomic_DNA"/>
</dbReference>
<evidence type="ECO:0000256" key="4">
    <source>
        <dbReference type="SAM" id="MobiDB-lite"/>
    </source>
</evidence>
<dbReference type="InterPro" id="IPR019734">
    <property type="entry name" value="TPR_rpt"/>
</dbReference>
<dbReference type="Proteomes" id="UP000327044">
    <property type="component" value="Unassembled WGS sequence"/>
</dbReference>
<dbReference type="GO" id="GO:0005634">
    <property type="term" value="C:nucleus"/>
    <property type="evidence" value="ECO:0007669"/>
    <property type="project" value="UniProtKB-SubCell"/>
</dbReference>
<feature type="compositionally biased region" description="Acidic residues" evidence="4">
    <location>
        <begin position="358"/>
        <end position="373"/>
    </location>
</feature>
<comment type="caution">
    <text evidence="5">The sequence shown here is derived from an EMBL/GenBank/DDBJ whole genome shotgun (WGS) entry which is preliminary data.</text>
</comment>
<feature type="region of interest" description="Disordered" evidence="4">
    <location>
        <begin position="331"/>
        <end position="381"/>
    </location>
</feature>
<feature type="region of interest" description="Disordered" evidence="4">
    <location>
        <begin position="1587"/>
        <end position="1665"/>
    </location>
</feature>
<accession>A0A5N4A458</accession>
<reference evidence="5 6" key="1">
    <citation type="journal article" date="2018" name="Elife">
        <title>Firefly genomes illuminate parallel origins of bioluminescence in beetles.</title>
        <authorList>
            <person name="Fallon T.R."/>
            <person name="Lower S.E."/>
            <person name="Chang C.H."/>
            <person name="Bessho-Uehara M."/>
            <person name="Martin G.J."/>
            <person name="Bewick A.J."/>
            <person name="Behringer M."/>
            <person name="Debat H.J."/>
            <person name="Wong I."/>
            <person name="Day J.C."/>
            <person name="Suvorov A."/>
            <person name="Silva C.J."/>
            <person name="Stanger-Hall K.F."/>
            <person name="Hall D.W."/>
            <person name="Schmitz R.J."/>
            <person name="Nelson D.R."/>
            <person name="Lewis S.M."/>
            <person name="Shigenobu S."/>
            <person name="Bybee S.M."/>
            <person name="Larracuente A.M."/>
            <person name="Oba Y."/>
            <person name="Weng J.K."/>
        </authorList>
    </citation>
    <scope>NUCLEOTIDE SEQUENCE [LARGE SCALE GENOMIC DNA]</scope>
    <source>
        <strain evidence="5">1611_PpyrPB1</strain>
        <tissue evidence="5">Whole body</tissue>
    </source>
</reference>
<evidence type="ECO:0000256" key="3">
    <source>
        <dbReference type="PROSITE-ProRule" id="PRU00339"/>
    </source>
</evidence>
<feature type="region of interest" description="Disordered" evidence="4">
    <location>
        <begin position="1307"/>
        <end position="1360"/>
    </location>
</feature>
<feature type="compositionally biased region" description="Basic residues" evidence="4">
    <location>
        <begin position="833"/>
        <end position="843"/>
    </location>
</feature>
<dbReference type="PANTHER" id="PTHR15502">
    <property type="entry name" value="CALCINEURIN-BINDING PROTEIN CABIN 1-RELATED"/>
    <property type="match status" value="1"/>
</dbReference>
<feature type="region of interest" description="Disordered" evidence="4">
    <location>
        <begin position="832"/>
        <end position="855"/>
    </location>
</feature>
<feature type="compositionally biased region" description="Pro residues" evidence="4">
    <location>
        <begin position="1629"/>
        <end position="1644"/>
    </location>
</feature>
<dbReference type="InterPro" id="IPR033053">
    <property type="entry name" value="Hir3/CABIN1"/>
</dbReference>
<feature type="compositionally biased region" description="Pro residues" evidence="4">
    <location>
        <begin position="1598"/>
        <end position="1607"/>
    </location>
</feature>
<comment type="subcellular location">
    <subcellularLocation>
        <location evidence="1">Nucleus</location>
    </subcellularLocation>
</comment>
<gene>
    <name evidence="5" type="ORF">PPYR_14064</name>
</gene>
<organism evidence="5 6">
    <name type="scientific">Photinus pyralis</name>
    <name type="common">Common eastern firefly</name>
    <name type="synonym">Lampyris pyralis</name>
    <dbReference type="NCBI Taxonomy" id="7054"/>
    <lineage>
        <taxon>Eukaryota</taxon>
        <taxon>Metazoa</taxon>
        <taxon>Ecdysozoa</taxon>
        <taxon>Arthropoda</taxon>
        <taxon>Hexapoda</taxon>
        <taxon>Insecta</taxon>
        <taxon>Pterygota</taxon>
        <taxon>Neoptera</taxon>
        <taxon>Endopterygota</taxon>
        <taxon>Coleoptera</taxon>
        <taxon>Polyphaga</taxon>
        <taxon>Elateriformia</taxon>
        <taxon>Elateroidea</taxon>
        <taxon>Lampyridae</taxon>
        <taxon>Lampyrinae</taxon>
        <taxon>Photinus</taxon>
    </lineage>
</organism>
<dbReference type="SUPFAM" id="SSF48452">
    <property type="entry name" value="TPR-like"/>
    <property type="match status" value="2"/>
</dbReference>
<name>A0A5N4A458_PHOPY</name>
<evidence type="ECO:0008006" key="7">
    <source>
        <dbReference type="Google" id="ProtNLM"/>
    </source>
</evidence>
<dbReference type="OrthoDB" id="77564at2759"/>
<sequence>MLKIRPLNRESLSDEDAPSIRKEAQEENALDLYNSALRLQCNKNYEEAEALLNQLLQENIPQLESQGGLPKTMSTLKYSCYTNLGNISKERNNLDSALTNYSAAAELDGTDVTLWYKIGTLALRRDRFRHAAFAFSQGLECSESHWPCLDKLITLLFAIRDTVGCLSYITKALILDPDYGRGLVLRREIYEANSATREYYRLYNPDYILEPDLDVEIDEAYRKECMQEVGQLCDRINEVEKALESKPLPCISLPTPLESFTWIALGRTVVDVHLYITENNMSHFCKVDLTKCMSQTSVTKGDLPEEPKSETVPMDTEHVVEEVIDVDNNPERRMSVNSEGNGYVTDSGVENVTSSQAEDNDEIDQDTEDQEENVEQKTFKKRGTKRRRDLLLDLQIWGWHSKRKAVKKGKSEKDLTIEDALKRIIPASLMPNALKVQKSKSTEISMNTVDMYKLLIGEPNMTPSSVKDREYFGSQAEKDDVLQFWTMEWECCDAVSLIEQFVKALAIRWSYKWPFELVSIYLEAYQMFREHFDHPQLYGGLSTIRELKEDALVSLLYNELIFYNKQSDPSEGVRPTTLGQLQLLSAWDEHWGDECASFYVRVHWLRAHIFRKNHENALAVRFLQLVQEMIMKEEEDKKTTYEIRFYNYDKYVYINLEITEKLLQHLEIIDSLSHLEHLYNAKSYREVTNILQATFVCIGNPPTFGRMGRPAQLGMLMDSLWFLDKAECFLWSEKCFQEAVERFTNPPKDADKWELVLKKCLEMMHDVIKTETVAIIDVLPPEQNVRLIENLCRTVCFQLNSERAGIPLGTILPWMVLHFVLLRQEHREQAKKSVSHIRKKRKPNFPDDAGEGEERELPPSINVLFSAHDFLGRKSWCLTSQGELLHFIIDTILDRLDTPIFEPLRERIDIHLEQAFFCLYQHPSKKNKVSRHLADHNVNPLPLVWERAQQLYEFFCPDVLPEFDSYKSLSILSDVEQLLQRIIALVPGKCDPQPLVPKTSDFVHGHCDELPNPMGFPNKIRAAYYLLGDYYFKQNEIGRSVKYFLLDLCVNPLRLDTWADLALGIGSQLENKLNHCERFKNENDFFDKAKSACVCFKKALEIAPKHITLWIEFGAFEYMAHSFCSRLLKYDSDTFSIEKFEILENKKENYLESAGNSFTKALDLYRPEQTEADERWLHNYMIGKVAEKRRKEPVEYLQNYLTAAALLNENNAIYPDKINYHNPQHLSIEALEIHYRIHASILKYLELHEGKSVTTVIGKMLKKCLDTCKLYETTTHFAGDTAEKQEGDDMAVIVKCVEDMLAQVVKMQDGEPKAPDVEVRKSIDEATTSSSSDSSDSDSDSDDSSSSSSSTSSETSPHLSNSDILNLVDRCIVGLEQCVIRFPQNYKALYRLVHLHFHYKARKDLSKCRHLLLHEYKCKNGAVVSGLFSDRKLNNFFNGVWRIPSSEIDRPGSLSAHMARCVTILLQVLRQSNDHKTLLDVCLQLRRIPDADKVYIRHNEREQLSEQALSLCVQALREQVKSTNSTGSLQRLLMDIFRSYQRIQKHVPSKEATFAAMLGEVYKKTLVEKLPENVSVLDLAVKHCQQHKAAEKLKQQKQPPPPPPPPVVSGAPVVLPAPSTVTANTQPMKRPPIGRPRGRPPGPKQPGLMRTSRGRGSSSAPNSSAWQKMMYEQKSMKYMLDYQEELMRQYNTLAKMTFQNQFNQYTHPTSQPSLLNPSQLVQTMSQMSAGINPLAISQFAQSLSNLNPNLLKKIIDQCSPSFNANLASWLGSDTLKQKSTPTPSTSQPKPTYTMAGFGSHFQPSTSKQESLKTKTEDRKLPGDFKAAASMFAERPNITIIPVTQANAPPPPPQPYATTGKTLQEKLADKQKQHTIKKNLEKGKRVQPTNFSSPSSIPHVNLPTFSLDSGVSITQVGTQLDQRASGNTKQKTQPKTAPVSDLSLPPNLPMEVSVIKAGRNENKESSDDDVIIIE</sequence>
<dbReference type="Gene3D" id="1.25.40.10">
    <property type="entry name" value="Tetratricopeptide repeat domain"/>
    <property type="match status" value="2"/>
</dbReference>
<dbReference type="PANTHER" id="PTHR15502:SF7">
    <property type="entry name" value="CALCINEURIN-BINDING PROTEIN CABIN-1"/>
    <property type="match status" value="1"/>
</dbReference>
<feature type="compositionally biased region" description="Low complexity" evidence="4">
    <location>
        <begin position="1777"/>
        <end position="1791"/>
    </location>
</feature>
<evidence type="ECO:0000256" key="2">
    <source>
        <dbReference type="ARBA" id="ARBA00023242"/>
    </source>
</evidence>
<dbReference type="InParanoid" id="A0A5N4A458"/>
<feature type="region of interest" description="Disordered" evidence="4">
    <location>
        <begin position="1775"/>
        <end position="1819"/>
    </location>
</feature>
<feature type="compositionally biased region" description="Low complexity" evidence="4">
    <location>
        <begin position="1608"/>
        <end position="1619"/>
    </location>
</feature>
<feature type="compositionally biased region" description="Basic and acidic residues" evidence="4">
    <location>
        <begin position="1809"/>
        <end position="1819"/>
    </location>
</feature>
<feature type="compositionally biased region" description="Polar residues" evidence="4">
    <location>
        <begin position="1919"/>
        <end position="1934"/>
    </location>
</feature>